<comment type="caution">
    <text evidence="2">The sequence shown here is derived from an EMBL/GenBank/DDBJ whole genome shotgun (WGS) entry which is preliminary data.</text>
</comment>
<sequence>MTETPALQPLDFARLADACVRFGNGGTEHERHCAAAAAFTDDVEYRAPIGVLSGTQALRGFRDQFVGHIGTAGFRLRERAQCHHARARLAWEIRTGDGSSFATGTDILHLDEDGRISSVAVFLDRAPEGFTAPDQP</sequence>
<feature type="domain" description="SnoaL-like" evidence="1">
    <location>
        <begin position="34"/>
        <end position="118"/>
    </location>
</feature>
<dbReference type="RefSeq" id="WP_392814555.1">
    <property type="nucleotide sequence ID" value="NZ_JBICYV010000001.1"/>
</dbReference>
<gene>
    <name evidence="2" type="ORF">ACGFZB_02425</name>
</gene>
<accession>A0ABW7AWP8</accession>
<protein>
    <submittedName>
        <fullName evidence="2">Nuclear transport factor 2 family protein</fullName>
    </submittedName>
</protein>
<evidence type="ECO:0000313" key="3">
    <source>
        <dbReference type="Proteomes" id="UP001604267"/>
    </source>
</evidence>
<keyword evidence="3" id="KW-1185">Reference proteome</keyword>
<dbReference type="InterPro" id="IPR032710">
    <property type="entry name" value="NTF2-like_dom_sf"/>
</dbReference>
<evidence type="ECO:0000259" key="1">
    <source>
        <dbReference type="Pfam" id="PF12680"/>
    </source>
</evidence>
<name>A0ABW7AWP8_9ACTN</name>
<dbReference type="SUPFAM" id="SSF54427">
    <property type="entry name" value="NTF2-like"/>
    <property type="match status" value="1"/>
</dbReference>
<dbReference type="EMBL" id="JBICYV010000001">
    <property type="protein sequence ID" value="MFG3009315.1"/>
    <property type="molecule type" value="Genomic_DNA"/>
</dbReference>
<dbReference type="Pfam" id="PF12680">
    <property type="entry name" value="SnoaL_2"/>
    <property type="match status" value="1"/>
</dbReference>
<proteinExistence type="predicted"/>
<dbReference type="InterPro" id="IPR037401">
    <property type="entry name" value="SnoaL-like"/>
</dbReference>
<dbReference type="Gene3D" id="3.10.450.50">
    <property type="match status" value="1"/>
</dbReference>
<organism evidence="2 3">
    <name type="scientific">Streptomyces cinerochromogenes</name>
    <dbReference type="NCBI Taxonomy" id="66422"/>
    <lineage>
        <taxon>Bacteria</taxon>
        <taxon>Bacillati</taxon>
        <taxon>Actinomycetota</taxon>
        <taxon>Actinomycetes</taxon>
        <taxon>Kitasatosporales</taxon>
        <taxon>Streptomycetaceae</taxon>
        <taxon>Streptomyces</taxon>
    </lineage>
</organism>
<dbReference type="Proteomes" id="UP001604267">
    <property type="component" value="Unassembled WGS sequence"/>
</dbReference>
<evidence type="ECO:0000313" key="2">
    <source>
        <dbReference type="EMBL" id="MFG3009315.1"/>
    </source>
</evidence>
<reference evidence="2 3" key="1">
    <citation type="submission" date="2024-10" db="EMBL/GenBank/DDBJ databases">
        <title>The Natural Products Discovery Center: Release of the First 8490 Sequenced Strains for Exploring Actinobacteria Biosynthetic Diversity.</title>
        <authorList>
            <person name="Kalkreuter E."/>
            <person name="Kautsar S.A."/>
            <person name="Yang D."/>
            <person name="Bader C.D."/>
            <person name="Teijaro C.N."/>
            <person name="Fluegel L."/>
            <person name="Davis C.M."/>
            <person name="Simpson J.R."/>
            <person name="Lauterbach L."/>
            <person name="Steele A.D."/>
            <person name="Gui C."/>
            <person name="Meng S."/>
            <person name="Li G."/>
            <person name="Viehrig K."/>
            <person name="Ye F."/>
            <person name="Su P."/>
            <person name="Kiefer A.F."/>
            <person name="Nichols A."/>
            <person name="Cepeda A.J."/>
            <person name="Yan W."/>
            <person name="Fan B."/>
            <person name="Jiang Y."/>
            <person name="Adhikari A."/>
            <person name="Zheng C.-J."/>
            <person name="Schuster L."/>
            <person name="Cowan T.M."/>
            <person name="Smanski M.J."/>
            <person name="Chevrette M.G."/>
            <person name="De Carvalho L.P.S."/>
            <person name="Shen B."/>
        </authorList>
    </citation>
    <scope>NUCLEOTIDE SEQUENCE [LARGE SCALE GENOMIC DNA]</scope>
    <source>
        <strain evidence="2 3">NPDC048320</strain>
    </source>
</reference>